<accession>A0A5C7JC51</accession>
<dbReference type="AlphaFoldDB" id="A0A5C7JC51"/>
<evidence type="ECO:0000313" key="1">
    <source>
        <dbReference type="EMBL" id="TXG78096.1"/>
    </source>
</evidence>
<name>A0A5C7JC51_9BACT</name>
<protein>
    <submittedName>
        <fullName evidence="1">Uncharacterized protein</fullName>
    </submittedName>
</protein>
<proteinExistence type="predicted"/>
<sequence>MEKFLAEDKAVKSVVGPVDLNTAAVTGARVDMRKAKRVTFIVTLAAGTSTTGHVVTLRQHTAASSGTSADLASENPYYHKVGAATVFTKVTPGSAAAAKDIHAVVGDNASIVIFEVLAEELTEGYGWVSVDTSDVGGAQLGSVIALVETDYKPGYALAV</sequence>
<dbReference type="EMBL" id="SSDS01000027">
    <property type="protein sequence ID" value="TXG78096.1"/>
    <property type="molecule type" value="Genomic_DNA"/>
</dbReference>
<organism evidence="1 2">
    <name type="scientific">Candidatus Dojkabacteria bacterium</name>
    <dbReference type="NCBI Taxonomy" id="2099670"/>
    <lineage>
        <taxon>Bacteria</taxon>
        <taxon>Candidatus Dojkabacteria</taxon>
    </lineage>
</organism>
<evidence type="ECO:0000313" key="2">
    <source>
        <dbReference type="Proteomes" id="UP000321026"/>
    </source>
</evidence>
<gene>
    <name evidence="1" type="ORF">E6Q11_01695</name>
</gene>
<reference evidence="1 2" key="1">
    <citation type="submission" date="2018-09" db="EMBL/GenBank/DDBJ databases">
        <title>Metagenome Assembled Genomes from an Advanced Water Purification Facility.</title>
        <authorList>
            <person name="Stamps B.W."/>
            <person name="Spear J.R."/>
        </authorList>
    </citation>
    <scope>NUCLEOTIDE SEQUENCE [LARGE SCALE GENOMIC DNA]</scope>
    <source>
        <strain evidence="1">Bin_63_2</strain>
    </source>
</reference>
<dbReference type="Proteomes" id="UP000321026">
    <property type="component" value="Unassembled WGS sequence"/>
</dbReference>
<comment type="caution">
    <text evidence="1">The sequence shown here is derived from an EMBL/GenBank/DDBJ whole genome shotgun (WGS) entry which is preliminary data.</text>
</comment>